<name>A0A0F9KMA1_9ZZZZ</name>
<evidence type="ECO:0000256" key="1">
    <source>
        <dbReference type="SAM" id="Phobius"/>
    </source>
</evidence>
<dbReference type="AlphaFoldDB" id="A0A0F9KMA1"/>
<protein>
    <submittedName>
        <fullName evidence="2">Uncharacterized protein</fullName>
    </submittedName>
</protein>
<reference evidence="2" key="1">
    <citation type="journal article" date="2015" name="Nature">
        <title>Complex archaea that bridge the gap between prokaryotes and eukaryotes.</title>
        <authorList>
            <person name="Spang A."/>
            <person name="Saw J.H."/>
            <person name="Jorgensen S.L."/>
            <person name="Zaremba-Niedzwiedzka K."/>
            <person name="Martijn J."/>
            <person name="Lind A.E."/>
            <person name="van Eijk R."/>
            <person name="Schleper C."/>
            <person name="Guy L."/>
            <person name="Ettema T.J."/>
        </authorList>
    </citation>
    <scope>NUCLEOTIDE SEQUENCE</scope>
</reference>
<keyword evidence="1" id="KW-0472">Membrane</keyword>
<keyword evidence="1" id="KW-1133">Transmembrane helix</keyword>
<gene>
    <name evidence="2" type="ORF">LCGC14_1616430</name>
</gene>
<sequence length="39" mass="4435">MNDPNLIQAVEQVSAQIFVLYVLLCIFSGIIIVLLFIKR</sequence>
<proteinExistence type="predicted"/>
<dbReference type="EMBL" id="LAZR01013148">
    <property type="protein sequence ID" value="KKM23318.1"/>
    <property type="molecule type" value="Genomic_DNA"/>
</dbReference>
<accession>A0A0F9KMA1</accession>
<evidence type="ECO:0000313" key="2">
    <source>
        <dbReference type="EMBL" id="KKM23318.1"/>
    </source>
</evidence>
<comment type="caution">
    <text evidence="2">The sequence shown here is derived from an EMBL/GenBank/DDBJ whole genome shotgun (WGS) entry which is preliminary data.</text>
</comment>
<organism evidence="2">
    <name type="scientific">marine sediment metagenome</name>
    <dbReference type="NCBI Taxonomy" id="412755"/>
    <lineage>
        <taxon>unclassified sequences</taxon>
        <taxon>metagenomes</taxon>
        <taxon>ecological metagenomes</taxon>
    </lineage>
</organism>
<feature type="transmembrane region" description="Helical" evidence="1">
    <location>
        <begin position="15"/>
        <end position="37"/>
    </location>
</feature>
<keyword evidence="1" id="KW-0812">Transmembrane</keyword>